<gene>
    <name evidence="2" type="ORF">EOE65_07045</name>
</gene>
<dbReference type="Gene3D" id="1.20.120.520">
    <property type="entry name" value="nmb1532 protein domain like"/>
    <property type="match status" value="1"/>
</dbReference>
<proteinExistence type="predicted"/>
<keyword evidence="3" id="KW-1185">Reference proteome</keyword>
<protein>
    <submittedName>
        <fullName evidence="2">Hemerythrin domain-containing protein</fullName>
    </submittedName>
</protein>
<dbReference type="PANTHER" id="PTHR35585">
    <property type="entry name" value="HHE DOMAIN PROTEIN (AFU_ORTHOLOGUE AFUA_4G00730)"/>
    <property type="match status" value="1"/>
</dbReference>
<comment type="caution">
    <text evidence="2">The sequence shown here is derived from an EMBL/GenBank/DDBJ whole genome shotgun (WGS) entry which is preliminary data.</text>
</comment>
<dbReference type="InterPro" id="IPR012312">
    <property type="entry name" value="Hemerythrin-like"/>
</dbReference>
<feature type="domain" description="Hemerythrin-like" evidence="1">
    <location>
        <begin position="3"/>
        <end position="118"/>
    </location>
</feature>
<name>A0A437QB07_9GAMM</name>
<dbReference type="PANTHER" id="PTHR35585:SF1">
    <property type="entry name" value="HHE DOMAIN PROTEIN (AFU_ORTHOLOGUE AFUA_4G00730)"/>
    <property type="match status" value="1"/>
</dbReference>
<sequence>MNIFEALREDHDTQRILVDSLVKTEGDSNARDMLFKQIKVELQAHATAEERHFYVPLMGYDMTQEKSRHSVAEHHRIDKLIGKLETLDYSSAAWLVEAKKLQHLVHHHLEEEEQEVFQLGGRVLAEQEKRALGTDYEAEMESQREALSS</sequence>
<accession>A0A437QB07</accession>
<dbReference type="Pfam" id="PF01814">
    <property type="entry name" value="Hemerythrin"/>
    <property type="match status" value="1"/>
</dbReference>
<dbReference type="RefSeq" id="WP_127693587.1">
    <property type="nucleotide sequence ID" value="NZ_SACQ01000002.1"/>
</dbReference>
<organism evidence="2 3">
    <name type="scientific">Neptunomonas marina</name>
    <dbReference type="NCBI Taxonomy" id="1815562"/>
    <lineage>
        <taxon>Bacteria</taxon>
        <taxon>Pseudomonadati</taxon>
        <taxon>Pseudomonadota</taxon>
        <taxon>Gammaproteobacteria</taxon>
        <taxon>Oceanospirillales</taxon>
        <taxon>Oceanospirillaceae</taxon>
        <taxon>Neptunomonas</taxon>
    </lineage>
</organism>
<evidence type="ECO:0000259" key="1">
    <source>
        <dbReference type="Pfam" id="PF01814"/>
    </source>
</evidence>
<evidence type="ECO:0000313" key="2">
    <source>
        <dbReference type="EMBL" id="RVU31728.1"/>
    </source>
</evidence>
<dbReference type="EMBL" id="SACQ01000002">
    <property type="protein sequence ID" value="RVU31728.1"/>
    <property type="molecule type" value="Genomic_DNA"/>
</dbReference>
<reference evidence="2 3" key="1">
    <citation type="submission" date="2019-01" db="EMBL/GenBank/DDBJ databases">
        <authorList>
            <person name="Chen W.-M."/>
        </authorList>
    </citation>
    <scope>NUCLEOTIDE SEQUENCE [LARGE SCALE GENOMIC DNA]</scope>
    <source>
        <strain evidence="2 3">HPM-16</strain>
    </source>
</reference>
<evidence type="ECO:0000313" key="3">
    <source>
        <dbReference type="Proteomes" id="UP000282818"/>
    </source>
</evidence>
<dbReference type="Proteomes" id="UP000282818">
    <property type="component" value="Unassembled WGS sequence"/>
</dbReference>
<dbReference type="AlphaFoldDB" id="A0A437QB07"/>